<dbReference type="EMBL" id="JBEOZM010000002">
    <property type="protein sequence ID" value="MER6267021.1"/>
    <property type="molecule type" value="Genomic_DNA"/>
</dbReference>
<dbReference type="RefSeq" id="WP_351955672.1">
    <property type="nucleotide sequence ID" value="NZ_JBEOZM010000002.1"/>
</dbReference>
<protein>
    <submittedName>
        <fullName evidence="1">DUF6153 family protein</fullName>
    </submittedName>
</protein>
<organism evidence="1 2">
    <name type="scientific">Streptomyces sp. 900105755</name>
    <dbReference type="NCBI Taxonomy" id="3154389"/>
    <lineage>
        <taxon>Bacteria</taxon>
        <taxon>Bacillati</taxon>
        <taxon>Actinomycetota</taxon>
        <taxon>Actinomycetes</taxon>
        <taxon>Kitasatosporales</taxon>
        <taxon>Streptomycetaceae</taxon>
        <taxon>Streptomyces</taxon>
    </lineage>
</organism>
<sequence>MRPTEPPAPRPPHRRRRALLVLGLLAGLFGMHALAPGGLMGMGGGHERTAPRPVVVVTVYDGCSGGDGHCGGDHAHHADATCASGAVSGGPALPAPVPDPVPVPTAACLATARPAAAPDGARAPPDLAELQLLRI</sequence>
<reference evidence="1 2" key="1">
    <citation type="submission" date="2024-06" db="EMBL/GenBank/DDBJ databases">
        <title>The Natural Products Discovery Center: Release of the First 8490 Sequenced Strains for Exploring Actinobacteria Biosynthetic Diversity.</title>
        <authorList>
            <person name="Kalkreuter E."/>
            <person name="Kautsar S.A."/>
            <person name="Yang D."/>
            <person name="Bader C.D."/>
            <person name="Teijaro C.N."/>
            <person name="Fluegel L."/>
            <person name="Davis C.M."/>
            <person name="Simpson J.R."/>
            <person name="Lauterbach L."/>
            <person name="Steele A.D."/>
            <person name="Gui C."/>
            <person name="Meng S."/>
            <person name="Li G."/>
            <person name="Viehrig K."/>
            <person name="Ye F."/>
            <person name="Su P."/>
            <person name="Kiefer A.F."/>
            <person name="Nichols A."/>
            <person name="Cepeda A.J."/>
            <person name="Yan W."/>
            <person name="Fan B."/>
            <person name="Jiang Y."/>
            <person name="Adhikari A."/>
            <person name="Zheng C.-J."/>
            <person name="Schuster L."/>
            <person name="Cowan T.M."/>
            <person name="Smanski M.J."/>
            <person name="Chevrette M.G."/>
            <person name="De Carvalho L.P.S."/>
            <person name="Shen B."/>
        </authorList>
    </citation>
    <scope>NUCLEOTIDE SEQUENCE [LARGE SCALE GENOMIC DNA]</scope>
    <source>
        <strain evidence="1 2">NPDC001694</strain>
    </source>
</reference>
<dbReference type="InterPro" id="IPR046151">
    <property type="entry name" value="DUF6153"/>
</dbReference>
<evidence type="ECO:0000313" key="1">
    <source>
        <dbReference type="EMBL" id="MER6267021.1"/>
    </source>
</evidence>
<evidence type="ECO:0000313" key="2">
    <source>
        <dbReference type="Proteomes" id="UP001490365"/>
    </source>
</evidence>
<dbReference type="Pfam" id="PF19650">
    <property type="entry name" value="DUF6153"/>
    <property type="match status" value="1"/>
</dbReference>
<name>A0ABV1TAG5_9ACTN</name>
<dbReference type="Proteomes" id="UP001490365">
    <property type="component" value="Unassembled WGS sequence"/>
</dbReference>
<accession>A0ABV1TAG5</accession>
<proteinExistence type="predicted"/>
<comment type="caution">
    <text evidence="1">The sequence shown here is derived from an EMBL/GenBank/DDBJ whole genome shotgun (WGS) entry which is preliminary data.</text>
</comment>
<keyword evidence="2" id="KW-1185">Reference proteome</keyword>
<gene>
    <name evidence="1" type="ORF">ABT211_06930</name>
</gene>